<keyword evidence="2" id="KW-1185">Reference proteome</keyword>
<proteinExistence type="predicted"/>
<feature type="region of interest" description="Disordered" evidence="1">
    <location>
        <begin position="567"/>
        <end position="587"/>
    </location>
</feature>
<feature type="compositionally biased region" description="Polar residues" evidence="1">
    <location>
        <begin position="460"/>
        <end position="483"/>
    </location>
</feature>
<feature type="region of interest" description="Disordered" evidence="1">
    <location>
        <begin position="515"/>
        <end position="544"/>
    </location>
</feature>
<dbReference type="RefSeq" id="XP_013773861.1">
    <property type="nucleotide sequence ID" value="XM_013918407.1"/>
</dbReference>
<feature type="compositionally biased region" description="Basic and acidic residues" evidence="1">
    <location>
        <begin position="444"/>
        <end position="459"/>
    </location>
</feature>
<feature type="compositionally biased region" description="Polar residues" evidence="1">
    <location>
        <begin position="1"/>
        <end position="24"/>
    </location>
</feature>
<sequence length="631" mass="70079">MTESQPLLNRANSVINTNKTNTSSAKKREKRRKPPVETQLGSEKKKGRFNSKKKKKNHSDNFHKPSKGHSPSGSKHTTSVTDLLEDDKSVQTGKSDSQKKSSKQSFLETPMAFPIQNGNDRQKESSKNKTSKQSRALMETLSKPEEKTILKQKGALQKSEKLTGPVLPKKITSQLEINNSINAVEIEKHCSSLGNNKVSFVENTSTERLVEKRKPVIPFKPRKPTNIVETKRHGSPVSTGKNSNVIEIKKISNPSDTRNHSCPPETKKLFSEINDTSITSESKKFVIQNETKTRKNSNESNTPATLIENKKLVSRTATKKHTNPDETKRLSSQSEINDISTTLESKKLFSQNETQTRENSSESNARVTSLENKKSVSQTGTTEHTNPDETKRLSSPSEVNNISTTSESKKLVNQSETITHANASETNTTLIISVESKNPVIRTETTEHANPDGTKKHDSPTNTKKLVSQTQTRKLVGSSQMKTLDSDGIDKPNGESFTITTTFLRNVHSSSVTSSCELTTDETRQNAGPTSEEMSVISAGKVDPHLPKAVQNRLVLLSSKNDEDSRQLAKIEKKSRRDSELKVTKSPEFFASKPGEIPPLKISRRLPAQVVDRDKFDYISFTYNSGTSIEV</sequence>
<reference evidence="3" key="1">
    <citation type="submission" date="2025-08" db="UniProtKB">
        <authorList>
            <consortium name="RefSeq"/>
        </authorList>
    </citation>
    <scope>IDENTIFICATION</scope>
    <source>
        <tissue evidence="3">Muscle</tissue>
    </source>
</reference>
<evidence type="ECO:0000313" key="2">
    <source>
        <dbReference type="Proteomes" id="UP000694941"/>
    </source>
</evidence>
<feature type="compositionally biased region" description="Basic residues" evidence="1">
    <location>
        <begin position="45"/>
        <end position="57"/>
    </location>
</feature>
<feature type="compositionally biased region" description="Basic and acidic residues" evidence="1">
    <location>
        <begin position="567"/>
        <end position="585"/>
    </location>
</feature>
<feature type="region of interest" description="Disordered" evidence="1">
    <location>
        <begin position="1"/>
        <end position="161"/>
    </location>
</feature>
<protein>
    <submittedName>
        <fullName evidence="3">Cell wall protein IFF6-like</fullName>
    </submittedName>
</protein>
<dbReference type="Proteomes" id="UP000694941">
    <property type="component" value="Unplaced"/>
</dbReference>
<gene>
    <name evidence="3" type="primary">LOC106458853</name>
</gene>
<feature type="region of interest" description="Disordered" evidence="1">
    <location>
        <begin position="444"/>
        <end position="489"/>
    </location>
</feature>
<organism evidence="2 3">
    <name type="scientific">Limulus polyphemus</name>
    <name type="common">Atlantic horseshoe crab</name>
    <dbReference type="NCBI Taxonomy" id="6850"/>
    <lineage>
        <taxon>Eukaryota</taxon>
        <taxon>Metazoa</taxon>
        <taxon>Ecdysozoa</taxon>
        <taxon>Arthropoda</taxon>
        <taxon>Chelicerata</taxon>
        <taxon>Merostomata</taxon>
        <taxon>Xiphosura</taxon>
        <taxon>Limulidae</taxon>
        <taxon>Limulus</taxon>
    </lineage>
</organism>
<feature type="compositionally biased region" description="Polar residues" evidence="1">
    <location>
        <begin position="393"/>
        <end position="422"/>
    </location>
</feature>
<feature type="compositionally biased region" description="Polar residues" evidence="1">
    <location>
        <begin position="361"/>
        <end position="384"/>
    </location>
</feature>
<name>A0ABM1B373_LIMPO</name>
<dbReference type="GeneID" id="106458853"/>
<feature type="compositionally biased region" description="Polar residues" evidence="1">
    <location>
        <begin position="330"/>
        <end position="354"/>
    </location>
</feature>
<accession>A0ABM1B373</accession>
<evidence type="ECO:0000313" key="3">
    <source>
        <dbReference type="RefSeq" id="XP_013773861.1"/>
    </source>
</evidence>
<feature type="region of interest" description="Disordered" evidence="1">
    <location>
        <begin position="289"/>
        <end position="422"/>
    </location>
</feature>
<evidence type="ECO:0000256" key="1">
    <source>
        <dbReference type="SAM" id="MobiDB-lite"/>
    </source>
</evidence>